<sequence length="131" mass="14545">MDPLAIDPRYPRISQGRRMLGLAVDWAFCNLITHAFITPFESRNYSFTVYFLFVGQYLLFSILGGATPGHKIVGLKIVRFLDGQAPTPKQALIRTALLAIVVTAVTFDQNGRGINERLSGTVLVFTRKTNA</sequence>
<keyword evidence="4 5" id="KW-0472">Membrane</keyword>
<evidence type="ECO:0000256" key="2">
    <source>
        <dbReference type="ARBA" id="ARBA00022692"/>
    </source>
</evidence>
<evidence type="ECO:0000256" key="4">
    <source>
        <dbReference type="ARBA" id="ARBA00023136"/>
    </source>
</evidence>
<keyword evidence="2 5" id="KW-0812">Transmembrane</keyword>
<evidence type="ECO:0000256" key="3">
    <source>
        <dbReference type="ARBA" id="ARBA00022989"/>
    </source>
</evidence>
<dbReference type="AlphaFoldDB" id="A0A094R0P5"/>
<dbReference type="EMBL" id="JNSK01000003">
    <property type="protein sequence ID" value="KGA20441.1"/>
    <property type="molecule type" value="Genomic_DNA"/>
</dbReference>
<evidence type="ECO:0000256" key="1">
    <source>
        <dbReference type="ARBA" id="ARBA00004141"/>
    </source>
</evidence>
<comment type="caution">
    <text evidence="7">The sequence shown here is derived from an EMBL/GenBank/DDBJ whole genome shotgun (WGS) entry which is preliminary data.</text>
</comment>
<protein>
    <recommendedName>
        <fullName evidence="6">RDD domain-containing protein</fullName>
    </recommendedName>
</protein>
<feature type="transmembrane region" description="Helical" evidence="5">
    <location>
        <begin position="20"/>
        <end position="37"/>
    </location>
</feature>
<feature type="transmembrane region" description="Helical" evidence="5">
    <location>
        <begin position="49"/>
        <end position="70"/>
    </location>
</feature>
<proteinExistence type="predicted"/>
<comment type="subcellular location">
    <subcellularLocation>
        <location evidence="1">Membrane</location>
        <topology evidence="1">Multi-pass membrane protein</topology>
    </subcellularLocation>
</comment>
<accession>A0A094R0P5</accession>
<organism evidence="7">
    <name type="scientific">freshwater metagenome</name>
    <dbReference type="NCBI Taxonomy" id="449393"/>
    <lineage>
        <taxon>unclassified sequences</taxon>
        <taxon>metagenomes</taxon>
        <taxon>ecological metagenomes</taxon>
    </lineage>
</organism>
<dbReference type="InterPro" id="IPR010432">
    <property type="entry name" value="RDD"/>
</dbReference>
<name>A0A094R0P5_9ZZZZ</name>
<evidence type="ECO:0000256" key="5">
    <source>
        <dbReference type="SAM" id="Phobius"/>
    </source>
</evidence>
<evidence type="ECO:0000259" key="6">
    <source>
        <dbReference type="Pfam" id="PF06271"/>
    </source>
</evidence>
<dbReference type="Pfam" id="PF06271">
    <property type="entry name" value="RDD"/>
    <property type="match status" value="1"/>
</dbReference>
<gene>
    <name evidence="7" type="ORF">GM50_1790</name>
</gene>
<feature type="domain" description="RDD" evidence="6">
    <location>
        <begin position="47"/>
        <end position="101"/>
    </location>
</feature>
<dbReference type="GO" id="GO:0016020">
    <property type="term" value="C:membrane"/>
    <property type="evidence" value="ECO:0007669"/>
    <property type="project" value="UniProtKB-SubCell"/>
</dbReference>
<reference evidence="7" key="1">
    <citation type="submission" date="2014-05" db="EMBL/GenBank/DDBJ databases">
        <title>Key roles for freshwater Actinobacteria revealed by deep metagenomic sequencing.</title>
        <authorList>
            <person name="Ghai R."/>
            <person name="Mizuno C.M."/>
            <person name="Picazo A."/>
            <person name="Camacho A."/>
            <person name="Rodriguez-Valera F."/>
        </authorList>
    </citation>
    <scope>NUCLEOTIDE SEQUENCE</scope>
</reference>
<evidence type="ECO:0000313" key="7">
    <source>
        <dbReference type="EMBL" id="KGA20441.1"/>
    </source>
</evidence>
<keyword evidence="3 5" id="KW-1133">Transmembrane helix</keyword>